<evidence type="ECO:0000256" key="2">
    <source>
        <dbReference type="ARBA" id="ARBA00023125"/>
    </source>
</evidence>
<comment type="caution">
    <text evidence="5">The sequence shown here is derived from an EMBL/GenBank/DDBJ whole genome shotgun (WGS) entry which is preliminary data.</text>
</comment>
<dbReference type="PANTHER" id="PTHR43537:SF24">
    <property type="entry name" value="GLUCONATE OPERON TRANSCRIPTIONAL REPRESSOR"/>
    <property type="match status" value="1"/>
</dbReference>
<protein>
    <submittedName>
        <fullName evidence="5">GntR family transcriptional regulator</fullName>
    </submittedName>
</protein>
<name>A0ABV8PJP6_9FLAO</name>
<proteinExistence type="predicted"/>
<dbReference type="Gene3D" id="1.20.120.530">
    <property type="entry name" value="GntR ligand-binding domain-like"/>
    <property type="match status" value="1"/>
</dbReference>
<evidence type="ECO:0000313" key="6">
    <source>
        <dbReference type="Proteomes" id="UP001595841"/>
    </source>
</evidence>
<dbReference type="InterPro" id="IPR008920">
    <property type="entry name" value="TF_FadR/GntR_C"/>
</dbReference>
<dbReference type="InterPro" id="IPR036388">
    <property type="entry name" value="WH-like_DNA-bd_sf"/>
</dbReference>
<dbReference type="EMBL" id="JBHSCL010000004">
    <property type="protein sequence ID" value="MFC4220237.1"/>
    <property type="molecule type" value="Genomic_DNA"/>
</dbReference>
<keyword evidence="2" id="KW-0238">DNA-binding</keyword>
<keyword evidence="3" id="KW-0804">Transcription</keyword>
<dbReference type="Proteomes" id="UP001595841">
    <property type="component" value="Unassembled WGS sequence"/>
</dbReference>
<dbReference type="Pfam" id="PF00392">
    <property type="entry name" value="GntR"/>
    <property type="match status" value="1"/>
</dbReference>
<dbReference type="PROSITE" id="PS50949">
    <property type="entry name" value="HTH_GNTR"/>
    <property type="match status" value="1"/>
</dbReference>
<reference evidence="6" key="1">
    <citation type="journal article" date="2019" name="Int. J. Syst. Evol. Microbiol.">
        <title>The Global Catalogue of Microorganisms (GCM) 10K type strain sequencing project: providing services to taxonomists for standard genome sequencing and annotation.</title>
        <authorList>
            <consortium name="The Broad Institute Genomics Platform"/>
            <consortium name="The Broad Institute Genome Sequencing Center for Infectious Disease"/>
            <person name="Wu L."/>
            <person name="Ma J."/>
        </authorList>
    </citation>
    <scope>NUCLEOTIDE SEQUENCE [LARGE SCALE GENOMIC DNA]</scope>
    <source>
        <strain evidence="6">CGMCC 1.15774</strain>
    </source>
</reference>
<feature type="domain" description="HTH gntR-type" evidence="4">
    <location>
        <begin position="5"/>
        <end position="72"/>
    </location>
</feature>
<keyword evidence="6" id="KW-1185">Reference proteome</keyword>
<keyword evidence="1" id="KW-0805">Transcription regulation</keyword>
<dbReference type="Gene3D" id="1.10.10.10">
    <property type="entry name" value="Winged helix-like DNA-binding domain superfamily/Winged helix DNA-binding domain"/>
    <property type="match status" value="1"/>
</dbReference>
<evidence type="ECO:0000313" key="5">
    <source>
        <dbReference type="EMBL" id="MFC4220237.1"/>
    </source>
</evidence>
<gene>
    <name evidence="5" type="ORF">ACFOWS_08835</name>
</gene>
<dbReference type="PANTHER" id="PTHR43537">
    <property type="entry name" value="TRANSCRIPTIONAL REGULATOR, GNTR FAMILY"/>
    <property type="match status" value="1"/>
</dbReference>
<dbReference type="RefSeq" id="WP_379763626.1">
    <property type="nucleotide sequence ID" value="NZ_JBHSCL010000004.1"/>
</dbReference>
<accession>A0ABV8PJP6</accession>
<dbReference type="SMART" id="SM00345">
    <property type="entry name" value="HTH_GNTR"/>
    <property type="match status" value="1"/>
</dbReference>
<evidence type="ECO:0000256" key="3">
    <source>
        <dbReference type="ARBA" id="ARBA00023163"/>
    </source>
</evidence>
<dbReference type="InterPro" id="IPR011711">
    <property type="entry name" value="GntR_C"/>
</dbReference>
<sequence>MSQTTILRDRVKDHLLGQIENGELVIGKTINLAALSRTIGISVTPIREALSQLEQARVIKAIPNRGFVVTDLTIIEAKNLYETIAQLEVMALEASTFEPGDIEALRNKTEQLQEEKSLNNRFEFHRLLIKNCTNSVLLQTLESLKVRLRFYEQAHATDSIFFETANRQNRSIVQAIAQDNIPTAALILKMNWMAVLEHVQLKINGQTVENQNKSN</sequence>
<dbReference type="InterPro" id="IPR036390">
    <property type="entry name" value="WH_DNA-bd_sf"/>
</dbReference>
<evidence type="ECO:0000256" key="1">
    <source>
        <dbReference type="ARBA" id="ARBA00023015"/>
    </source>
</evidence>
<organism evidence="5 6">
    <name type="scientific">Flagellimonas marina</name>
    <dbReference type="NCBI Taxonomy" id="1775168"/>
    <lineage>
        <taxon>Bacteria</taxon>
        <taxon>Pseudomonadati</taxon>
        <taxon>Bacteroidota</taxon>
        <taxon>Flavobacteriia</taxon>
        <taxon>Flavobacteriales</taxon>
        <taxon>Flavobacteriaceae</taxon>
        <taxon>Flagellimonas</taxon>
    </lineage>
</organism>
<evidence type="ECO:0000259" key="4">
    <source>
        <dbReference type="PROSITE" id="PS50949"/>
    </source>
</evidence>
<dbReference type="Pfam" id="PF07729">
    <property type="entry name" value="FCD"/>
    <property type="match status" value="1"/>
</dbReference>
<dbReference type="SUPFAM" id="SSF46785">
    <property type="entry name" value="Winged helix' DNA-binding domain"/>
    <property type="match status" value="1"/>
</dbReference>
<dbReference type="InterPro" id="IPR000524">
    <property type="entry name" value="Tscrpt_reg_HTH_GntR"/>
</dbReference>
<dbReference type="SUPFAM" id="SSF48008">
    <property type="entry name" value="GntR ligand-binding domain-like"/>
    <property type="match status" value="1"/>
</dbReference>